<name>K5WVP3_AGABU</name>
<dbReference type="HOGENOM" id="CLU_003639_2_0_1"/>
<feature type="compositionally biased region" description="Basic residues" evidence="7">
    <location>
        <begin position="314"/>
        <end position="333"/>
    </location>
</feature>
<dbReference type="Pfam" id="PF01841">
    <property type="entry name" value="Transglut_core"/>
    <property type="match status" value="1"/>
</dbReference>
<dbReference type="InterPro" id="IPR036985">
    <property type="entry name" value="Transglutaminase-like_sf"/>
</dbReference>
<dbReference type="SUPFAM" id="SSF54001">
    <property type="entry name" value="Cysteine proteinases"/>
    <property type="match status" value="1"/>
</dbReference>
<dbReference type="InterPro" id="IPR004583">
    <property type="entry name" value="DNA_repair_Rad4"/>
</dbReference>
<dbReference type="EMBL" id="JH971390">
    <property type="protein sequence ID" value="EKM79551.1"/>
    <property type="molecule type" value="Genomic_DNA"/>
</dbReference>
<feature type="region of interest" description="Disordered" evidence="7">
    <location>
        <begin position="236"/>
        <end position="349"/>
    </location>
</feature>
<dbReference type="InterPro" id="IPR018328">
    <property type="entry name" value="Rad4_beta-hairpin_dom3"/>
</dbReference>
<dbReference type="InParanoid" id="K5WVP3"/>
<feature type="compositionally biased region" description="Acidic residues" evidence="7">
    <location>
        <begin position="946"/>
        <end position="959"/>
    </location>
</feature>
<comment type="subcellular location">
    <subcellularLocation>
        <location evidence="1">Nucleus</location>
    </subcellularLocation>
</comment>
<dbReference type="Pfam" id="PF03835">
    <property type="entry name" value="Rad4"/>
    <property type="match status" value="1"/>
</dbReference>
<comment type="similarity">
    <text evidence="2">Belongs to the XPC family.</text>
</comment>
<dbReference type="SMART" id="SM01032">
    <property type="entry name" value="BHD_3"/>
    <property type="match status" value="1"/>
</dbReference>
<gene>
    <name evidence="11" type="ORF">AGABI1DRAFT_40343</name>
</gene>
<feature type="compositionally biased region" description="Polar residues" evidence="7">
    <location>
        <begin position="387"/>
        <end position="405"/>
    </location>
</feature>
<dbReference type="SMART" id="SM01031">
    <property type="entry name" value="BHD_2"/>
    <property type="match status" value="1"/>
</dbReference>
<evidence type="ECO:0000256" key="7">
    <source>
        <dbReference type="SAM" id="MobiDB-lite"/>
    </source>
</evidence>
<feature type="region of interest" description="Disordered" evidence="7">
    <location>
        <begin position="384"/>
        <end position="405"/>
    </location>
</feature>
<feature type="domain" description="Rad4 beta-hairpin" evidence="8">
    <location>
        <begin position="485"/>
        <end position="539"/>
    </location>
</feature>
<feature type="compositionally biased region" description="Basic and acidic residues" evidence="7">
    <location>
        <begin position="747"/>
        <end position="773"/>
    </location>
</feature>
<dbReference type="SMART" id="SM01030">
    <property type="entry name" value="BHD_1"/>
    <property type="match status" value="1"/>
</dbReference>
<organism evidence="11 12">
    <name type="scientific">Agaricus bisporus var. burnettii (strain JB137-S8 / ATCC MYA-4627 / FGSC 10392)</name>
    <name type="common">White button mushroom</name>
    <dbReference type="NCBI Taxonomy" id="597362"/>
    <lineage>
        <taxon>Eukaryota</taxon>
        <taxon>Fungi</taxon>
        <taxon>Dikarya</taxon>
        <taxon>Basidiomycota</taxon>
        <taxon>Agaricomycotina</taxon>
        <taxon>Agaricomycetes</taxon>
        <taxon>Agaricomycetidae</taxon>
        <taxon>Agaricales</taxon>
        <taxon>Agaricineae</taxon>
        <taxon>Agaricaceae</taxon>
        <taxon>Agaricus</taxon>
    </lineage>
</organism>
<feature type="compositionally biased region" description="Acidic residues" evidence="7">
    <location>
        <begin position="1005"/>
        <end position="1014"/>
    </location>
</feature>
<keyword evidence="12" id="KW-1185">Reference proteome</keyword>
<dbReference type="GO" id="GO:0003697">
    <property type="term" value="F:single-stranded DNA binding"/>
    <property type="evidence" value="ECO:0007669"/>
    <property type="project" value="TreeGrafter"/>
</dbReference>
<dbReference type="GO" id="GO:0006289">
    <property type="term" value="P:nucleotide-excision repair"/>
    <property type="evidence" value="ECO:0007669"/>
    <property type="project" value="InterPro"/>
</dbReference>
<dbReference type="InterPro" id="IPR018325">
    <property type="entry name" value="Rad4/PNGase_transGLS-fold"/>
</dbReference>
<keyword evidence="6" id="KW-0175">Coiled coil</keyword>
<dbReference type="eggNOG" id="KOG2179">
    <property type="taxonomic scope" value="Eukaryota"/>
</dbReference>
<dbReference type="Pfam" id="PF10405">
    <property type="entry name" value="BHD_3"/>
    <property type="match status" value="1"/>
</dbReference>
<dbReference type="GO" id="GO:0003684">
    <property type="term" value="F:damaged DNA binding"/>
    <property type="evidence" value="ECO:0007669"/>
    <property type="project" value="InterPro"/>
</dbReference>
<dbReference type="InterPro" id="IPR002931">
    <property type="entry name" value="Transglutaminase-like"/>
</dbReference>
<evidence type="ECO:0000256" key="1">
    <source>
        <dbReference type="ARBA" id="ARBA00004123"/>
    </source>
</evidence>
<dbReference type="OrthoDB" id="300780at2759"/>
<dbReference type="Pfam" id="PF10404">
    <property type="entry name" value="BHD_2"/>
    <property type="match status" value="1"/>
</dbReference>
<evidence type="ECO:0000259" key="10">
    <source>
        <dbReference type="SMART" id="SM01032"/>
    </source>
</evidence>
<proteinExistence type="inferred from homology"/>
<feature type="region of interest" description="Disordered" evidence="7">
    <location>
        <begin position="891"/>
        <end position="1014"/>
    </location>
</feature>
<evidence type="ECO:0000313" key="12">
    <source>
        <dbReference type="Proteomes" id="UP000008493"/>
    </source>
</evidence>
<keyword evidence="5" id="KW-0539">Nucleus</keyword>
<dbReference type="InterPro" id="IPR018327">
    <property type="entry name" value="BHD_2"/>
</dbReference>
<dbReference type="Gene3D" id="2.20.20.110">
    <property type="entry name" value="Rad4, beta-hairpin domain BHD1"/>
    <property type="match status" value="1"/>
</dbReference>
<dbReference type="PANTHER" id="PTHR12135">
    <property type="entry name" value="DNA REPAIR PROTEIN XP-C / RAD4"/>
    <property type="match status" value="1"/>
</dbReference>
<dbReference type="OMA" id="CTEFKDT"/>
<dbReference type="Gene3D" id="3.30.60.290">
    <property type="entry name" value="Rad4, beta-hairpin domain BHD2"/>
    <property type="match status" value="1"/>
</dbReference>
<evidence type="ECO:0000256" key="5">
    <source>
        <dbReference type="ARBA" id="ARBA00023242"/>
    </source>
</evidence>
<dbReference type="Gene3D" id="3.90.260.10">
    <property type="entry name" value="Transglutaminase-like"/>
    <property type="match status" value="1"/>
</dbReference>
<dbReference type="GO" id="GO:0071942">
    <property type="term" value="C:XPC complex"/>
    <property type="evidence" value="ECO:0007669"/>
    <property type="project" value="TreeGrafter"/>
</dbReference>
<dbReference type="FunCoup" id="K5WVP3">
    <property type="interactions" value="81"/>
</dbReference>
<evidence type="ECO:0000259" key="9">
    <source>
        <dbReference type="SMART" id="SM01031"/>
    </source>
</evidence>
<evidence type="ECO:0000259" key="8">
    <source>
        <dbReference type="SMART" id="SM01030"/>
    </source>
</evidence>
<dbReference type="Pfam" id="PF10403">
    <property type="entry name" value="BHD_1"/>
    <property type="match status" value="1"/>
</dbReference>
<evidence type="ECO:0000256" key="3">
    <source>
        <dbReference type="ARBA" id="ARBA00022763"/>
    </source>
</evidence>
<keyword evidence="4" id="KW-0234">DNA repair</keyword>
<dbReference type="FunFam" id="3.30.70.2460:FF:000001">
    <property type="entry name" value="DNA repair protein Rad4 family"/>
    <property type="match status" value="1"/>
</dbReference>
<feature type="coiled-coil region" evidence="6">
    <location>
        <begin position="698"/>
        <end position="725"/>
    </location>
</feature>
<sequence>MDDHLLSLGADSDDENDWEEVEFPELQDRAIEITLNAQPKAGEDKQKRGLSHAERILRIDCHKIHTICLLTNAWVRNKYLNDELLHARLLSICPLKYQDSFATIHKSRIPDPNQRGRMFENAVRDLASWWSSAFEVVPEGHLRNRTFLDVEKVLERYHLLSNDDDSVNGEMDVEALQDVLDEDGEFIRTPKSLMKHALMARGSRDTSAQLFTALCRALGIPARLVASLQSVPWQASVGKSKQKYEKKTKGKKKGKAPASESTSVASEGGESENENDIKEVGASTPTRESKGKGKAADFPGSGQRLDGGSMSAKAKGKQKARPPIKLRKARPKGRTLGSLSPTSDASPYPTITPPVFWTEVFSKPDGRWLPVDPIRNIVNKRKVFDPTPSSINTPPNAAKPSRTQQNAENRLLYVLAFEEDGFARDVTRRYARDYNTKVVKAQGGSGAANMGGRRAWWGHVLSIVHRPYRLHRDDIEDEELETAQMLEGMPTTMTGFKDHPVYVLIRHLKQNETLYPPPPSTPELGKFRGEPVYPRSAVVSLKTAENWMRNEGRTIKTGEQPLKMVKVRAGTVNKLRELEVLKEAGGSGEGNLGDAMQGLYARLQTELYIPDPVVDGIIPKNNFGNIDLYTPSMLPQGAAHIPYKGVAKVARKLGFDFAEAVTGFEFKKRRAYPVLEGVVIAKENEDALLEAFWESERIAEARAQVKREERVLKQWKRLIQGLRIRQRLQEQYGTTPGVVGEGGGADKGQEGKVEISRRDDNHNAKEPSEHDHNDFIEADDVVQAFHLPKFQHVPDAPVVSFHHQHSSKPLERGEENLMRAIPDFMTYDLDNEDEHRHIIPLNLRDASNNNNNKTTENPALMMIPKTMAQFAEDAAAQQEVDLQVHIEDITTSGGVNGNEVESLRRGKVRKLSSSAAPTMNVRIMGQRHRNMRGRTTMGGRKRKQGDEDDFLSDDDDDEDESKRTTNPTSTSTTTTTRKRRKKDVPVSTRTLRPRRSKSVVVYAENPDDDDDDEG</sequence>
<dbReference type="RefSeq" id="XP_007329684.1">
    <property type="nucleotide sequence ID" value="XM_007329622.1"/>
</dbReference>
<dbReference type="InterPro" id="IPR018326">
    <property type="entry name" value="Rad4_beta-hairpin_dom1"/>
</dbReference>
<evidence type="ECO:0000313" key="11">
    <source>
        <dbReference type="EMBL" id="EKM79551.1"/>
    </source>
</evidence>
<dbReference type="Proteomes" id="UP000008493">
    <property type="component" value="Unassembled WGS sequence"/>
</dbReference>
<dbReference type="GO" id="GO:0000111">
    <property type="term" value="C:nucleotide-excision repair factor 2 complex"/>
    <property type="evidence" value="ECO:0007669"/>
    <property type="project" value="TreeGrafter"/>
</dbReference>
<feature type="compositionally biased region" description="Low complexity" evidence="7">
    <location>
        <begin position="964"/>
        <end position="975"/>
    </location>
</feature>
<dbReference type="GO" id="GO:0006298">
    <property type="term" value="P:mismatch repair"/>
    <property type="evidence" value="ECO:0007669"/>
    <property type="project" value="TreeGrafter"/>
</dbReference>
<protein>
    <recommendedName>
        <fullName evidence="13">Rad4 beta-hairpin domain-containing protein</fullName>
    </recommendedName>
</protein>
<dbReference type="InterPro" id="IPR042488">
    <property type="entry name" value="Rad4_BHD3_sf"/>
</dbReference>
<keyword evidence="3" id="KW-0227">DNA damage</keyword>
<evidence type="ECO:0008006" key="13">
    <source>
        <dbReference type="Google" id="ProtNLM"/>
    </source>
</evidence>
<dbReference type="Gene3D" id="3.30.70.2460">
    <property type="entry name" value="Rad4, beta-hairpin domain BHD3"/>
    <property type="match status" value="1"/>
</dbReference>
<evidence type="ECO:0000256" key="6">
    <source>
        <dbReference type="SAM" id="Coils"/>
    </source>
</evidence>
<feature type="domain" description="Rad4 beta-hairpin" evidence="9">
    <location>
        <begin position="541"/>
        <end position="611"/>
    </location>
</feature>
<accession>K5WVP3</accession>
<evidence type="ECO:0000256" key="4">
    <source>
        <dbReference type="ARBA" id="ARBA00023204"/>
    </source>
</evidence>
<reference evidence="12" key="1">
    <citation type="journal article" date="2012" name="Proc. Natl. Acad. Sci. U.S.A.">
        <title>Genome sequence of the button mushroom Agaricus bisporus reveals mechanisms governing adaptation to a humic-rich ecological niche.</title>
        <authorList>
            <person name="Morin E."/>
            <person name="Kohler A."/>
            <person name="Baker A.R."/>
            <person name="Foulongne-Oriol M."/>
            <person name="Lombard V."/>
            <person name="Nagy L.G."/>
            <person name="Ohm R.A."/>
            <person name="Patyshakuliyeva A."/>
            <person name="Brun A."/>
            <person name="Aerts A.L."/>
            <person name="Bailey A.M."/>
            <person name="Billette C."/>
            <person name="Coutinho P.M."/>
            <person name="Deakin G."/>
            <person name="Doddapaneni H."/>
            <person name="Floudas D."/>
            <person name="Grimwood J."/>
            <person name="Hilden K."/>
            <person name="Kuees U."/>
            <person name="LaButti K.M."/>
            <person name="Lapidus A."/>
            <person name="Lindquist E.A."/>
            <person name="Lucas S.M."/>
            <person name="Murat C."/>
            <person name="Riley R.W."/>
            <person name="Salamov A.A."/>
            <person name="Schmutz J."/>
            <person name="Subramanian V."/>
            <person name="Woesten H.A.B."/>
            <person name="Xu J."/>
            <person name="Eastwood D.C."/>
            <person name="Foster G.D."/>
            <person name="Sonnenberg A.S."/>
            <person name="Cullen D."/>
            <person name="de Vries R.P."/>
            <person name="Lundell T."/>
            <person name="Hibbett D.S."/>
            <person name="Henrissat B."/>
            <person name="Burton K.S."/>
            <person name="Kerrigan R.W."/>
            <person name="Challen M.P."/>
            <person name="Grigoriev I.V."/>
            <person name="Martin F."/>
        </authorList>
    </citation>
    <scope>NUCLEOTIDE SEQUENCE [LARGE SCALE GENOMIC DNA]</scope>
    <source>
        <strain evidence="12">JB137-S8 / ATCC MYA-4627 / FGSC 10392</strain>
    </source>
</reference>
<dbReference type="PANTHER" id="PTHR12135:SF0">
    <property type="entry name" value="DNA REPAIR PROTEIN COMPLEMENTING XP-C CELLS"/>
    <property type="match status" value="1"/>
</dbReference>
<dbReference type="InterPro" id="IPR038765">
    <property type="entry name" value="Papain-like_cys_pep_sf"/>
</dbReference>
<dbReference type="KEGG" id="abp:AGABI1DRAFT40343"/>
<dbReference type="STRING" id="597362.K5WVP3"/>
<dbReference type="GeneID" id="18829353"/>
<feature type="domain" description="Rad4 beta-hairpin" evidence="10">
    <location>
        <begin position="618"/>
        <end position="692"/>
    </location>
</feature>
<feature type="region of interest" description="Disordered" evidence="7">
    <location>
        <begin position="734"/>
        <end position="773"/>
    </location>
</feature>
<dbReference type="AlphaFoldDB" id="K5WVP3"/>
<evidence type="ECO:0000256" key="2">
    <source>
        <dbReference type="ARBA" id="ARBA00009525"/>
    </source>
</evidence>
<dbReference type="GO" id="GO:0005737">
    <property type="term" value="C:cytoplasm"/>
    <property type="evidence" value="ECO:0007669"/>
    <property type="project" value="TreeGrafter"/>
</dbReference>